<dbReference type="GO" id="GO:0006120">
    <property type="term" value="P:mitochondrial electron transport, NADH to ubiquinone"/>
    <property type="evidence" value="ECO:0007669"/>
    <property type="project" value="InterPro"/>
</dbReference>
<keyword evidence="7" id="KW-0496">Mitochondrion</keyword>
<comment type="subcellular location">
    <subcellularLocation>
        <location evidence="1">Mitochondrion inner membrane</location>
        <topology evidence="1">Multi-pass membrane protein</topology>
        <orientation evidence="1">Matrix side</orientation>
    </subcellularLocation>
</comment>
<evidence type="ECO:0000313" key="11">
    <source>
        <dbReference type="EMBL" id="KAJ1084910.1"/>
    </source>
</evidence>
<dbReference type="PANTHER" id="PTHR21382">
    <property type="entry name" value="NADH-UBIQUINONE OXIDOREDUCTASE SUBUNIT"/>
    <property type="match status" value="1"/>
</dbReference>
<dbReference type="GO" id="GO:0045271">
    <property type="term" value="C:respiratory chain complex I"/>
    <property type="evidence" value="ECO:0007669"/>
    <property type="project" value="InterPro"/>
</dbReference>
<comment type="similarity">
    <text evidence="2">Belongs to the complex I NDUFA11 subunit family.</text>
</comment>
<dbReference type="Proteomes" id="UP001066276">
    <property type="component" value="Chromosome 12"/>
</dbReference>
<name>A0AAV7L391_PLEWA</name>
<evidence type="ECO:0000256" key="8">
    <source>
        <dbReference type="ARBA" id="ARBA00023136"/>
    </source>
</evidence>
<evidence type="ECO:0000256" key="9">
    <source>
        <dbReference type="ARBA" id="ARBA00030608"/>
    </source>
</evidence>
<comment type="caution">
    <text evidence="11">The sequence shown here is derived from an EMBL/GenBank/DDBJ whole genome shotgun (WGS) entry which is preliminary data.</text>
</comment>
<keyword evidence="6" id="KW-1133">Transmembrane helix</keyword>
<keyword evidence="12" id="KW-1185">Reference proteome</keyword>
<keyword evidence="5" id="KW-0999">Mitochondrion inner membrane</keyword>
<dbReference type="EMBL" id="JANPWB010000016">
    <property type="protein sequence ID" value="KAJ1084910.1"/>
    <property type="molecule type" value="Genomic_DNA"/>
</dbReference>
<evidence type="ECO:0000256" key="5">
    <source>
        <dbReference type="ARBA" id="ARBA00022792"/>
    </source>
</evidence>
<evidence type="ECO:0000256" key="3">
    <source>
        <dbReference type="ARBA" id="ARBA00018191"/>
    </source>
</evidence>
<proteinExistence type="inferred from homology"/>
<evidence type="ECO:0000256" key="10">
    <source>
        <dbReference type="ARBA" id="ARBA00031497"/>
    </source>
</evidence>
<dbReference type="InterPro" id="IPR039205">
    <property type="entry name" value="NDUFA11"/>
</dbReference>
<dbReference type="AlphaFoldDB" id="A0AAV7L391"/>
<evidence type="ECO:0000256" key="1">
    <source>
        <dbReference type="ARBA" id="ARBA00004292"/>
    </source>
</evidence>
<sequence>MGRSGDACWFQRFTRRRWRSFEMASQLAFADRSSFFCVHDPDWQPLLSRELPHCALAALKMGYWDAADGTDCLQKTWIPTKLGAAVGLVGSAYHLVVNQPETALQGLQRASAATLTMASLGAIFGMTTCITAQIREKPDSPLNYFAGGCASGVFLGVRTHNYMTGTTACLAFGTIAAFAKIAKMENIRIIGPPRL</sequence>
<keyword evidence="4" id="KW-0812">Transmembrane</keyword>
<evidence type="ECO:0000313" key="12">
    <source>
        <dbReference type="Proteomes" id="UP001066276"/>
    </source>
</evidence>
<organism evidence="11 12">
    <name type="scientific">Pleurodeles waltl</name>
    <name type="common">Iberian ribbed newt</name>
    <dbReference type="NCBI Taxonomy" id="8319"/>
    <lineage>
        <taxon>Eukaryota</taxon>
        <taxon>Metazoa</taxon>
        <taxon>Chordata</taxon>
        <taxon>Craniata</taxon>
        <taxon>Vertebrata</taxon>
        <taxon>Euteleostomi</taxon>
        <taxon>Amphibia</taxon>
        <taxon>Batrachia</taxon>
        <taxon>Caudata</taxon>
        <taxon>Salamandroidea</taxon>
        <taxon>Salamandridae</taxon>
        <taxon>Pleurodelinae</taxon>
        <taxon>Pleurodeles</taxon>
    </lineage>
</organism>
<dbReference type="PANTHER" id="PTHR21382:SF1">
    <property type="entry name" value="NADH DEHYDROGENASE [UBIQUINONE] 1 ALPHA SUBCOMPLEX SUBUNIT 11"/>
    <property type="match status" value="1"/>
</dbReference>
<gene>
    <name evidence="11" type="ORF">NDU88_005050</name>
</gene>
<evidence type="ECO:0000256" key="4">
    <source>
        <dbReference type="ARBA" id="ARBA00022692"/>
    </source>
</evidence>
<keyword evidence="8" id="KW-0472">Membrane</keyword>
<evidence type="ECO:0000256" key="6">
    <source>
        <dbReference type="ARBA" id="ARBA00022989"/>
    </source>
</evidence>
<protein>
    <recommendedName>
        <fullName evidence="3">NADH dehydrogenase [ubiquinone] 1 alpha subcomplex subunit 11</fullName>
    </recommendedName>
    <alternativeName>
        <fullName evidence="9">Complex I-B14.7</fullName>
    </alternativeName>
    <alternativeName>
        <fullName evidence="10">NADH-ubiquinone oxidoreductase subunit B14.7</fullName>
    </alternativeName>
</protein>
<dbReference type="GO" id="GO:0005743">
    <property type="term" value="C:mitochondrial inner membrane"/>
    <property type="evidence" value="ECO:0007669"/>
    <property type="project" value="UniProtKB-SubCell"/>
</dbReference>
<evidence type="ECO:0000256" key="2">
    <source>
        <dbReference type="ARBA" id="ARBA00008699"/>
    </source>
</evidence>
<reference evidence="11" key="1">
    <citation type="journal article" date="2022" name="bioRxiv">
        <title>Sequencing and chromosome-scale assembly of the giantPleurodeles waltlgenome.</title>
        <authorList>
            <person name="Brown T."/>
            <person name="Elewa A."/>
            <person name="Iarovenko S."/>
            <person name="Subramanian E."/>
            <person name="Araus A.J."/>
            <person name="Petzold A."/>
            <person name="Susuki M."/>
            <person name="Suzuki K.-i.T."/>
            <person name="Hayashi T."/>
            <person name="Toyoda A."/>
            <person name="Oliveira C."/>
            <person name="Osipova E."/>
            <person name="Leigh N.D."/>
            <person name="Simon A."/>
            <person name="Yun M.H."/>
        </authorList>
    </citation>
    <scope>NUCLEOTIDE SEQUENCE</scope>
    <source>
        <strain evidence="11">20211129_DDA</strain>
        <tissue evidence="11">Liver</tissue>
    </source>
</reference>
<accession>A0AAV7L391</accession>
<evidence type="ECO:0000256" key="7">
    <source>
        <dbReference type="ARBA" id="ARBA00023128"/>
    </source>
</evidence>